<protein>
    <submittedName>
        <fullName evidence="1">Uncharacterized protein</fullName>
    </submittedName>
</protein>
<feature type="non-terminal residue" evidence="1">
    <location>
        <position position="1"/>
    </location>
</feature>
<proteinExistence type="predicted"/>
<dbReference type="EMBL" id="LAZR01064680">
    <property type="protein sequence ID" value="KKK57052.1"/>
    <property type="molecule type" value="Genomic_DNA"/>
</dbReference>
<evidence type="ECO:0000313" key="1">
    <source>
        <dbReference type="EMBL" id="KKK57052.1"/>
    </source>
</evidence>
<gene>
    <name evidence="1" type="ORF">LCGC14_3058350</name>
</gene>
<dbReference type="AlphaFoldDB" id="A0A0F8WJJ7"/>
<reference evidence="1" key="1">
    <citation type="journal article" date="2015" name="Nature">
        <title>Complex archaea that bridge the gap between prokaryotes and eukaryotes.</title>
        <authorList>
            <person name="Spang A."/>
            <person name="Saw J.H."/>
            <person name="Jorgensen S.L."/>
            <person name="Zaremba-Niedzwiedzka K."/>
            <person name="Martijn J."/>
            <person name="Lind A.E."/>
            <person name="van Eijk R."/>
            <person name="Schleper C."/>
            <person name="Guy L."/>
            <person name="Ettema T.J."/>
        </authorList>
    </citation>
    <scope>NUCLEOTIDE SEQUENCE</scope>
</reference>
<organism evidence="1">
    <name type="scientific">marine sediment metagenome</name>
    <dbReference type="NCBI Taxonomy" id="412755"/>
    <lineage>
        <taxon>unclassified sequences</taxon>
        <taxon>metagenomes</taxon>
        <taxon>ecological metagenomes</taxon>
    </lineage>
</organism>
<name>A0A0F8WJJ7_9ZZZZ</name>
<comment type="caution">
    <text evidence="1">The sequence shown here is derived from an EMBL/GenBank/DDBJ whole genome shotgun (WGS) entry which is preliminary data.</text>
</comment>
<accession>A0A0F8WJJ7</accession>
<sequence>KGRPVQAADPVIPNLQGLQSLHRQHRQVQIRIAQRLPRHRFQTHRKPLQLRIMG</sequence>